<name>A0A6J4IDZ6_9ACTN</name>
<proteinExistence type="predicted"/>
<organism evidence="2">
    <name type="scientific">uncultured Acidimicrobiales bacterium</name>
    <dbReference type="NCBI Taxonomy" id="310071"/>
    <lineage>
        <taxon>Bacteria</taxon>
        <taxon>Bacillati</taxon>
        <taxon>Actinomycetota</taxon>
        <taxon>Acidimicrobiia</taxon>
        <taxon>Acidimicrobiales</taxon>
        <taxon>environmental samples</taxon>
    </lineage>
</organism>
<accession>A0A6J4IDZ6</accession>
<dbReference type="AlphaFoldDB" id="A0A6J4IDZ6"/>
<feature type="non-terminal residue" evidence="2">
    <location>
        <position position="95"/>
    </location>
</feature>
<evidence type="ECO:0000313" key="2">
    <source>
        <dbReference type="EMBL" id="CAA9247716.1"/>
    </source>
</evidence>
<evidence type="ECO:0000256" key="1">
    <source>
        <dbReference type="SAM" id="MobiDB-lite"/>
    </source>
</evidence>
<feature type="region of interest" description="Disordered" evidence="1">
    <location>
        <begin position="29"/>
        <end position="95"/>
    </location>
</feature>
<sequence length="95" mass="9735">WRATADRITGTALWRATATAPADAMLAARRTPSTTGSCASGFAPESEPPMPRCRTGPPAATPTTAAAATRAARPTARQWSAPTPGGRRPIAGRPP</sequence>
<gene>
    <name evidence="2" type="ORF">AVDCRST_MAG76-2107</name>
</gene>
<reference evidence="2" key="1">
    <citation type="submission" date="2020-02" db="EMBL/GenBank/DDBJ databases">
        <authorList>
            <person name="Meier V. D."/>
        </authorList>
    </citation>
    <scope>NUCLEOTIDE SEQUENCE</scope>
    <source>
        <strain evidence="2">AVDCRST_MAG76</strain>
    </source>
</reference>
<protein>
    <submittedName>
        <fullName evidence="2">Uncharacterized protein</fullName>
    </submittedName>
</protein>
<dbReference type="EMBL" id="CADCSZ010000133">
    <property type="protein sequence ID" value="CAA9247716.1"/>
    <property type="molecule type" value="Genomic_DNA"/>
</dbReference>
<feature type="non-terminal residue" evidence="2">
    <location>
        <position position="1"/>
    </location>
</feature>
<feature type="compositionally biased region" description="Low complexity" evidence="1">
    <location>
        <begin position="52"/>
        <end position="95"/>
    </location>
</feature>